<sequence>MSWDCFVPEDVSAPIPHTCWRQCVRRSRLPDGTAARTEYLLQVGADGYLPLERIYDPVAPPWLRQIPAVQILRKSWIQQCYRQEGEVHVRQGKDLPSGRLRLASPYDPDARYGGSNADRLDRLRGPPDRDCNPDAAHVITHVATTDATVEDSQLTATIHDDLAARDLLVHARGEYGVELLGPVQFSSRGQAKTGGFEWSALAIAFDQRHATCPAGHTSSTERDETSRGLPLIRIDFHERDCSPCPMRPQCTTAKTGLRKLTIRPRE</sequence>
<gene>
    <name evidence="3" type="ORF">Amac_070040</name>
</gene>
<dbReference type="EMBL" id="BLAE01000046">
    <property type="protein sequence ID" value="GES13407.1"/>
    <property type="molecule type" value="Genomic_DNA"/>
</dbReference>
<dbReference type="Proteomes" id="UP000331127">
    <property type="component" value="Unassembled WGS sequence"/>
</dbReference>
<dbReference type="AlphaFoldDB" id="A0A5M3WVB8"/>
<reference evidence="3 4" key="1">
    <citation type="submission" date="2019-10" db="EMBL/GenBank/DDBJ databases">
        <title>Whole genome shotgun sequence of Acrocarpospora macrocephala NBRC 16266.</title>
        <authorList>
            <person name="Ichikawa N."/>
            <person name="Kimura A."/>
            <person name="Kitahashi Y."/>
            <person name="Komaki H."/>
            <person name="Oguchi A."/>
        </authorList>
    </citation>
    <scope>NUCLEOTIDE SEQUENCE [LARGE SCALE GENOMIC DNA]</scope>
    <source>
        <strain evidence="3 4">NBRC 16266</strain>
    </source>
</reference>
<proteinExistence type="predicted"/>
<dbReference type="Pfam" id="PF13751">
    <property type="entry name" value="DDE_Tnp_1_6"/>
    <property type="match status" value="1"/>
</dbReference>
<keyword evidence="4" id="KW-1185">Reference proteome</keyword>
<feature type="domain" description="Transposase DDE" evidence="2">
    <location>
        <begin position="211"/>
        <end position="265"/>
    </location>
</feature>
<evidence type="ECO:0000256" key="1">
    <source>
        <dbReference type="SAM" id="MobiDB-lite"/>
    </source>
</evidence>
<protein>
    <recommendedName>
        <fullName evidence="2">Transposase DDE domain-containing protein</fullName>
    </recommendedName>
</protein>
<feature type="compositionally biased region" description="Basic and acidic residues" evidence="1">
    <location>
        <begin position="118"/>
        <end position="131"/>
    </location>
</feature>
<comment type="caution">
    <text evidence="3">The sequence shown here is derived from an EMBL/GenBank/DDBJ whole genome shotgun (WGS) entry which is preliminary data.</text>
</comment>
<dbReference type="InterPro" id="IPR025668">
    <property type="entry name" value="Tnp_DDE_dom"/>
</dbReference>
<organism evidence="3 4">
    <name type="scientific">Acrocarpospora macrocephala</name>
    <dbReference type="NCBI Taxonomy" id="150177"/>
    <lineage>
        <taxon>Bacteria</taxon>
        <taxon>Bacillati</taxon>
        <taxon>Actinomycetota</taxon>
        <taxon>Actinomycetes</taxon>
        <taxon>Streptosporangiales</taxon>
        <taxon>Streptosporangiaceae</taxon>
        <taxon>Acrocarpospora</taxon>
    </lineage>
</organism>
<evidence type="ECO:0000313" key="4">
    <source>
        <dbReference type="Proteomes" id="UP000331127"/>
    </source>
</evidence>
<evidence type="ECO:0000259" key="2">
    <source>
        <dbReference type="Pfam" id="PF13751"/>
    </source>
</evidence>
<evidence type="ECO:0000313" key="3">
    <source>
        <dbReference type="EMBL" id="GES13407.1"/>
    </source>
</evidence>
<name>A0A5M3WVB8_9ACTN</name>
<feature type="region of interest" description="Disordered" evidence="1">
    <location>
        <begin position="106"/>
        <end position="131"/>
    </location>
</feature>
<dbReference type="RefSeq" id="WP_246268921.1">
    <property type="nucleotide sequence ID" value="NZ_BLAE01000046.1"/>
</dbReference>
<accession>A0A5M3WVB8</accession>